<evidence type="ECO:0000313" key="1">
    <source>
        <dbReference type="EMBL" id="JAH95542.1"/>
    </source>
</evidence>
<protein>
    <submittedName>
        <fullName evidence="1">Uncharacterized protein</fullName>
    </submittedName>
</protein>
<sequence>MVKTKANRLCGSPNARVNTTAAAQTLTVLSQMSHNALRQANLPGSKGYSLGLKLACVQTQSSSPVQQLLANLPISVGEVDG</sequence>
<accession>A0A0E9WYH9</accession>
<dbReference type="AlphaFoldDB" id="A0A0E9WYH9"/>
<proteinExistence type="predicted"/>
<name>A0A0E9WYH9_ANGAN</name>
<reference evidence="1" key="2">
    <citation type="journal article" date="2015" name="Fish Shellfish Immunol.">
        <title>Early steps in the European eel (Anguilla anguilla)-Vibrio vulnificus interaction in the gills: Role of the RtxA13 toxin.</title>
        <authorList>
            <person name="Callol A."/>
            <person name="Pajuelo D."/>
            <person name="Ebbesson L."/>
            <person name="Teles M."/>
            <person name="MacKenzie S."/>
            <person name="Amaro C."/>
        </authorList>
    </citation>
    <scope>NUCLEOTIDE SEQUENCE</scope>
</reference>
<organism evidence="1">
    <name type="scientific">Anguilla anguilla</name>
    <name type="common">European freshwater eel</name>
    <name type="synonym">Muraena anguilla</name>
    <dbReference type="NCBI Taxonomy" id="7936"/>
    <lineage>
        <taxon>Eukaryota</taxon>
        <taxon>Metazoa</taxon>
        <taxon>Chordata</taxon>
        <taxon>Craniata</taxon>
        <taxon>Vertebrata</taxon>
        <taxon>Euteleostomi</taxon>
        <taxon>Actinopterygii</taxon>
        <taxon>Neopterygii</taxon>
        <taxon>Teleostei</taxon>
        <taxon>Anguilliformes</taxon>
        <taxon>Anguillidae</taxon>
        <taxon>Anguilla</taxon>
    </lineage>
</organism>
<reference evidence="1" key="1">
    <citation type="submission" date="2014-11" db="EMBL/GenBank/DDBJ databases">
        <authorList>
            <person name="Amaro Gonzalez C."/>
        </authorList>
    </citation>
    <scope>NUCLEOTIDE SEQUENCE</scope>
</reference>
<dbReference type="EMBL" id="GBXM01013035">
    <property type="protein sequence ID" value="JAH95542.1"/>
    <property type="molecule type" value="Transcribed_RNA"/>
</dbReference>